<evidence type="ECO:0000313" key="2">
    <source>
        <dbReference type="EMBL" id="GLQ28895.1"/>
    </source>
</evidence>
<dbReference type="EMBL" id="BSNL01000004">
    <property type="protein sequence ID" value="GLQ28895.1"/>
    <property type="molecule type" value="Genomic_DNA"/>
</dbReference>
<evidence type="ECO:0000259" key="1">
    <source>
        <dbReference type="Pfam" id="PF26395"/>
    </source>
</evidence>
<accession>A0ABQ5VP52</accession>
<proteinExistence type="predicted"/>
<organism evidence="2 3">
    <name type="scientific">Sulfitobacter pacificus</name>
    <dbReference type="NCBI Taxonomy" id="1499314"/>
    <lineage>
        <taxon>Bacteria</taxon>
        <taxon>Pseudomonadati</taxon>
        <taxon>Pseudomonadota</taxon>
        <taxon>Alphaproteobacteria</taxon>
        <taxon>Rhodobacterales</taxon>
        <taxon>Roseobacteraceae</taxon>
        <taxon>Sulfitobacter</taxon>
    </lineage>
</organism>
<dbReference type="Pfam" id="PF26395">
    <property type="entry name" value="E2-CBASS"/>
    <property type="match status" value="1"/>
</dbReference>
<gene>
    <name evidence="2" type="ORF">GCM10007927_36980</name>
</gene>
<comment type="caution">
    <text evidence="2">The sequence shown here is derived from an EMBL/GenBank/DDBJ whole genome shotgun (WGS) entry which is preliminary data.</text>
</comment>
<dbReference type="InterPro" id="IPR058588">
    <property type="entry name" value="E2-CBASS"/>
</dbReference>
<dbReference type="RefSeq" id="WP_284375932.1">
    <property type="nucleotide sequence ID" value="NZ_BSNL01000004.1"/>
</dbReference>
<reference evidence="2" key="1">
    <citation type="journal article" date="2014" name="Int. J. Syst. Evol. Microbiol.">
        <title>Complete genome of a new Firmicutes species belonging to the dominant human colonic microbiota ('Ruminococcus bicirculans') reveals two chromosomes and a selective capacity to utilize plant glucans.</title>
        <authorList>
            <consortium name="NISC Comparative Sequencing Program"/>
            <person name="Wegmann U."/>
            <person name="Louis P."/>
            <person name="Goesmann A."/>
            <person name="Henrissat B."/>
            <person name="Duncan S.H."/>
            <person name="Flint H.J."/>
        </authorList>
    </citation>
    <scope>NUCLEOTIDE SEQUENCE</scope>
    <source>
        <strain evidence="2">NBRC 109915</strain>
    </source>
</reference>
<feature type="domain" description="Type II CBASS E2 protein" evidence="1">
    <location>
        <begin position="11"/>
        <end position="136"/>
    </location>
</feature>
<sequence>MEPRPILIKDQIAAMKVTWPSLKPRQQCFESVRWVGQLRPQFQRYKVSIEYCLFDVPNVRVLTPELIRLPDNEEGQLPHVYPPASDPTLCLYDPRTDEWDGSMLISQTIVLWTLDWLSCYELWLMTGRWTGGGRHPTPPSEGIDLEEAQ</sequence>
<evidence type="ECO:0000313" key="3">
    <source>
        <dbReference type="Proteomes" id="UP001161388"/>
    </source>
</evidence>
<name>A0ABQ5VP52_9RHOB</name>
<protein>
    <recommendedName>
        <fullName evidence="1">Type II CBASS E2 protein domain-containing protein</fullName>
    </recommendedName>
</protein>
<keyword evidence="3" id="KW-1185">Reference proteome</keyword>
<reference evidence="2" key="2">
    <citation type="submission" date="2023-01" db="EMBL/GenBank/DDBJ databases">
        <title>Draft genome sequence of Sulfitobacter pacificus strain NBRC 109915.</title>
        <authorList>
            <person name="Sun Q."/>
            <person name="Mori K."/>
        </authorList>
    </citation>
    <scope>NUCLEOTIDE SEQUENCE</scope>
    <source>
        <strain evidence="2">NBRC 109915</strain>
    </source>
</reference>
<dbReference type="Proteomes" id="UP001161388">
    <property type="component" value="Unassembled WGS sequence"/>
</dbReference>